<dbReference type="PRINTS" id="PR00080">
    <property type="entry name" value="SDRFAMILY"/>
</dbReference>
<evidence type="ECO:0000256" key="1">
    <source>
        <dbReference type="ARBA" id="ARBA00006484"/>
    </source>
</evidence>
<dbReference type="RefSeq" id="XP_069208325.1">
    <property type="nucleotide sequence ID" value="XM_069353683.1"/>
</dbReference>
<dbReference type="EMBL" id="JBBXJM010000004">
    <property type="protein sequence ID" value="KAL1408381.1"/>
    <property type="molecule type" value="Genomic_DNA"/>
</dbReference>
<dbReference type="GeneID" id="95986236"/>
<evidence type="ECO:0000313" key="5">
    <source>
        <dbReference type="Proteomes" id="UP001565368"/>
    </source>
</evidence>
<keyword evidence="2" id="KW-0521">NADP</keyword>
<dbReference type="Pfam" id="PF13561">
    <property type="entry name" value="adh_short_C2"/>
    <property type="match status" value="1"/>
</dbReference>
<keyword evidence="3" id="KW-0560">Oxidoreductase</keyword>
<comment type="caution">
    <text evidence="4">The sequence shown here is derived from an EMBL/GenBank/DDBJ whole genome shotgun (WGS) entry which is preliminary data.</text>
</comment>
<protein>
    <recommendedName>
        <fullName evidence="6">Ketoreductase (KR) domain-containing protein</fullName>
    </recommendedName>
</protein>
<accession>A0ABR3Q124</accession>
<evidence type="ECO:0000256" key="3">
    <source>
        <dbReference type="ARBA" id="ARBA00023002"/>
    </source>
</evidence>
<dbReference type="PROSITE" id="PS00061">
    <property type="entry name" value="ADH_SHORT"/>
    <property type="match status" value="1"/>
</dbReference>
<keyword evidence="5" id="KW-1185">Reference proteome</keyword>
<proteinExistence type="inferred from homology"/>
<evidence type="ECO:0000313" key="4">
    <source>
        <dbReference type="EMBL" id="KAL1408381.1"/>
    </source>
</evidence>
<organism evidence="4 5">
    <name type="scientific">Vanrija albida</name>
    <dbReference type="NCBI Taxonomy" id="181172"/>
    <lineage>
        <taxon>Eukaryota</taxon>
        <taxon>Fungi</taxon>
        <taxon>Dikarya</taxon>
        <taxon>Basidiomycota</taxon>
        <taxon>Agaricomycotina</taxon>
        <taxon>Tremellomycetes</taxon>
        <taxon>Trichosporonales</taxon>
        <taxon>Trichosporonaceae</taxon>
        <taxon>Vanrija</taxon>
    </lineage>
</organism>
<name>A0ABR3Q124_9TREE</name>
<evidence type="ECO:0008006" key="6">
    <source>
        <dbReference type="Google" id="ProtNLM"/>
    </source>
</evidence>
<evidence type="ECO:0000256" key="2">
    <source>
        <dbReference type="ARBA" id="ARBA00022857"/>
    </source>
</evidence>
<dbReference type="InterPro" id="IPR002347">
    <property type="entry name" value="SDR_fam"/>
</dbReference>
<dbReference type="InterPro" id="IPR036291">
    <property type="entry name" value="NAD(P)-bd_dom_sf"/>
</dbReference>
<reference evidence="4 5" key="1">
    <citation type="submission" date="2023-08" db="EMBL/GenBank/DDBJ databases">
        <title>Annotated Genome Sequence of Vanrija albida AlHP1.</title>
        <authorList>
            <person name="Herzog R."/>
        </authorList>
    </citation>
    <scope>NUCLEOTIDE SEQUENCE [LARGE SCALE GENOMIC DNA]</scope>
    <source>
        <strain evidence="4 5">AlHP1</strain>
    </source>
</reference>
<dbReference type="SUPFAM" id="SSF51735">
    <property type="entry name" value="NAD(P)-binding Rossmann-fold domains"/>
    <property type="match status" value="1"/>
</dbReference>
<dbReference type="InterPro" id="IPR020904">
    <property type="entry name" value="Sc_DH/Rdtase_CS"/>
</dbReference>
<dbReference type="Proteomes" id="UP001565368">
    <property type="component" value="Unassembled WGS sequence"/>
</dbReference>
<dbReference type="Gene3D" id="3.40.50.720">
    <property type="entry name" value="NAD(P)-binding Rossmann-like Domain"/>
    <property type="match status" value="1"/>
</dbReference>
<sequence length="265" mass="27219">MDANSLFSIKGKVALVTGGGRGVGEMIAAGFVANGAKVYISSRDAAACDATAAALTAQGPGQCVAIAADLSNYDECLRLAREISEREGGKLDILVNNSGATWGAALEEYPDSAWTKLLTLNLQRVFTLTQALLPALEKGAEASGGVSRIINIGSVNGIGVPPLPTFAYSASKAALHHLTRHLAGHVGKNITVNALALGPFRSKMMKATLDALEDVIAASLPMKRIGKPEDVAAACLWLAGPGGEWVTGAIVPVDGGSLIFGEAKL</sequence>
<dbReference type="InterPro" id="IPR052178">
    <property type="entry name" value="Sec_Metab_Biosynth_SDR"/>
</dbReference>
<dbReference type="PRINTS" id="PR00081">
    <property type="entry name" value="GDHRDH"/>
</dbReference>
<dbReference type="PANTHER" id="PTHR43618">
    <property type="entry name" value="7-ALPHA-HYDROXYSTEROID DEHYDROGENASE"/>
    <property type="match status" value="1"/>
</dbReference>
<dbReference type="PANTHER" id="PTHR43618:SF17">
    <property type="entry name" value="RHAMNOLIPIDS BIOSYNTHESIS 3-OXOACYL-[ACYL-CARRIER-PROTEIN] REDUCTASE"/>
    <property type="match status" value="1"/>
</dbReference>
<comment type="similarity">
    <text evidence="1">Belongs to the short-chain dehydrogenases/reductases (SDR) family.</text>
</comment>
<gene>
    <name evidence="4" type="ORF">Q8F55_005193</name>
</gene>